<gene>
    <name evidence="6" type="ORF">QGN29_05290</name>
</gene>
<accession>A0AA52HBM6</accession>
<dbReference type="CDD" id="cd00038">
    <property type="entry name" value="CAP_ED"/>
    <property type="match status" value="1"/>
</dbReference>
<dbReference type="KEGG" id="tmk:QGN29_05290"/>
<evidence type="ECO:0000256" key="1">
    <source>
        <dbReference type="ARBA" id="ARBA00023015"/>
    </source>
</evidence>
<dbReference type="InterPro" id="IPR012318">
    <property type="entry name" value="HTH_CRP"/>
</dbReference>
<dbReference type="Gene3D" id="1.10.10.10">
    <property type="entry name" value="Winged helix-like DNA-binding domain superfamily/Winged helix DNA-binding domain"/>
    <property type="match status" value="1"/>
</dbReference>
<evidence type="ECO:0000259" key="4">
    <source>
        <dbReference type="PROSITE" id="PS50042"/>
    </source>
</evidence>
<dbReference type="Pfam" id="PF00027">
    <property type="entry name" value="cNMP_binding"/>
    <property type="match status" value="1"/>
</dbReference>
<dbReference type="GO" id="GO:0003677">
    <property type="term" value="F:DNA binding"/>
    <property type="evidence" value="ECO:0007669"/>
    <property type="project" value="UniProtKB-KW"/>
</dbReference>
<dbReference type="InterPro" id="IPR014710">
    <property type="entry name" value="RmlC-like_jellyroll"/>
</dbReference>
<keyword evidence="1" id="KW-0805">Transcription regulation</keyword>
<dbReference type="EMBL" id="CP123872">
    <property type="protein sequence ID" value="WND03788.1"/>
    <property type="molecule type" value="Genomic_DNA"/>
</dbReference>
<dbReference type="SUPFAM" id="SSF51206">
    <property type="entry name" value="cAMP-binding domain-like"/>
    <property type="match status" value="1"/>
</dbReference>
<reference evidence="6" key="1">
    <citation type="submission" date="2023-04" db="EMBL/GenBank/DDBJ databases">
        <title>Complete genome sequence of Temperatibacter marinus.</title>
        <authorList>
            <person name="Rong J.-C."/>
            <person name="Yi M.-L."/>
            <person name="Zhao Q."/>
        </authorList>
    </citation>
    <scope>NUCLEOTIDE SEQUENCE</scope>
    <source>
        <strain evidence="6">NBRC 110045</strain>
    </source>
</reference>
<proteinExistence type="predicted"/>
<dbReference type="InterPro" id="IPR036390">
    <property type="entry name" value="WH_DNA-bd_sf"/>
</dbReference>
<dbReference type="PANTHER" id="PTHR24567:SF28">
    <property type="entry name" value="LISTERIOLYSIN REGULATORY PROTEIN"/>
    <property type="match status" value="1"/>
</dbReference>
<dbReference type="InterPro" id="IPR000595">
    <property type="entry name" value="cNMP-bd_dom"/>
</dbReference>
<evidence type="ECO:0000313" key="6">
    <source>
        <dbReference type="EMBL" id="WND03788.1"/>
    </source>
</evidence>
<evidence type="ECO:0000259" key="5">
    <source>
        <dbReference type="PROSITE" id="PS51063"/>
    </source>
</evidence>
<evidence type="ECO:0000256" key="2">
    <source>
        <dbReference type="ARBA" id="ARBA00023125"/>
    </source>
</evidence>
<dbReference type="Gene3D" id="2.60.120.10">
    <property type="entry name" value="Jelly Rolls"/>
    <property type="match status" value="1"/>
</dbReference>
<dbReference type="SUPFAM" id="SSF46785">
    <property type="entry name" value="Winged helix' DNA-binding domain"/>
    <property type="match status" value="1"/>
</dbReference>
<keyword evidence="2" id="KW-0238">DNA-binding</keyword>
<dbReference type="SMART" id="SM00100">
    <property type="entry name" value="cNMP"/>
    <property type="match status" value="1"/>
</dbReference>
<name>A0AA52HBM6_9PROT</name>
<keyword evidence="7" id="KW-1185">Reference proteome</keyword>
<sequence>MVDLTPAPQDKGEISSYLQSLPLFSGIEKSLIMSFADQAISKKYETGESLFFQDDPIESFYVILSGWVKLYRTTQDGNDSVFDMLTVSQLCGETAILDGDDYSFSATVVEDIVCLKIPASILNTAIKDDSKMAYAMLKTISRYRKQQTREIESLTLQNASQRIGCYLLRLCRIDVLEPVVLQLPYDKSMIAARLGMRPETFSRALKKLKQQTDIHIEGDIVKVPTIESLSVFSCSACSNEYPCNDLMT</sequence>
<dbReference type="InterPro" id="IPR018490">
    <property type="entry name" value="cNMP-bd_dom_sf"/>
</dbReference>
<dbReference type="SMART" id="SM00419">
    <property type="entry name" value="HTH_CRP"/>
    <property type="match status" value="1"/>
</dbReference>
<dbReference type="RefSeq" id="WP_310799645.1">
    <property type="nucleotide sequence ID" value="NZ_CP123872.1"/>
</dbReference>
<dbReference type="PROSITE" id="PS51063">
    <property type="entry name" value="HTH_CRP_2"/>
    <property type="match status" value="1"/>
</dbReference>
<evidence type="ECO:0000313" key="7">
    <source>
        <dbReference type="Proteomes" id="UP001268683"/>
    </source>
</evidence>
<dbReference type="PANTHER" id="PTHR24567">
    <property type="entry name" value="CRP FAMILY TRANSCRIPTIONAL REGULATORY PROTEIN"/>
    <property type="match status" value="1"/>
</dbReference>
<feature type="domain" description="Cyclic nucleotide-binding" evidence="4">
    <location>
        <begin position="23"/>
        <end position="109"/>
    </location>
</feature>
<organism evidence="6 7">
    <name type="scientific">Temperatibacter marinus</name>
    <dbReference type="NCBI Taxonomy" id="1456591"/>
    <lineage>
        <taxon>Bacteria</taxon>
        <taxon>Pseudomonadati</taxon>
        <taxon>Pseudomonadota</taxon>
        <taxon>Alphaproteobacteria</taxon>
        <taxon>Kordiimonadales</taxon>
        <taxon>Temperatibacteraceae</taxon>
        <taxon>Temperatibacter</taxon>
    </lineage>
</organism>
<dbReference type="AlphaFoldDB" id="A0AA52HBM6"/>
<protein>
    <submittedName>
        <fullName evidence="6">Crp/Fnr family transcriptional regulator</fullName>
    </submittedName>
</protein>
<keyword evidence="3" id="KW-0804">Transcription</keyword>
<dbReference type="Proteomes" id="UP001268683">
    <property type="component" value="Chromosome"/>
</dbReference>
<dbReference type="InterPro" id="IPR036388">
    <property type="entry name" value="WH-like_DNA-bd_sf"/>
</dbReference>
<dbReference type="GO" id="GO:0003700">
    <property type="term" value="F:DNA-binding transcription factor activity"/>
    <property type="evidence" value="ECO:0007669"/>
    <property type="project" value="TreeGrafter"/>
</dbReference>
<dbReference type="PROSITE" id="PS50042">
    <property type="entry name" value="CNMP_BINDING_3"/>
    <property type="match status" value="1"/>
</dbReference>
<feature type="domain" description="HTH crp-type" evidence="5">
    <location>
        <begin position="157"/>
        <end position="227"/>
    </location>
</feature>
<dbReference type="GO" id="GO:0005829">
    <property type="term" value="C:cytosol"/>
    <property type="evidence" value="ECO:0007669"/>
    <property type="project" value="TreeGrafter"/>
</dbReference>
<dbReference type="InterPro" id="IPR050397">
    <property type="entry name" value="Env_Response_Regulators"/>
</dbReference>
<evidence type="ECO:0000256" key="3">
    <source>
        <dbReference type="ARBA" id="ARBA00023163"/>
    </source>
</evidence>
<dbReference type="Pfam" id="PF13545">
    <property type="entry name" value="HTH_Crp_2"/>
    <property type="match status" value="1"/>
</dbReference>